<reference evidence="1 2" key="1">
    <citation type="submission" date="2024-02" db="EMBL/GenBank/DDBJ databases">
        <authorList>
            <person name="Chen Y."/>
            <person name="Shah S."/>
            <person name="Dougan E. K."/>
            <person name="Thang M."/>
            <person name="Chan C."/>
        </authorList>
    </citation>
    <scope>NUCLEOTIDE SEQUENCE [LARGE SCALE GENOMIC DNA]</scope>
</reference>
<keyword evidence="2" id="KW-1185">Reference proteome</keyword>
<name>A0ABP0K3B8_9DINO</name>
<sequence>VATNVGREDGMSVCGSTGFLCFGAQSVGFAPVGALGLKQIVVSLVRGISLFVLGAFGQQISGLVLDGLPFRRLVAKLGAERGALVYREAHEPLGRQAFLALGLQLVLPKWAVVPLAKQSRQIQVVCARGFRQSYWTSGDIQAAFPTDTYGPRGIPSSLMTAAINVARVPGTINPRMRILGTCAQPSRRASGPTTEETKQLQRAKQSLKWSLLLPHSSLAKATFARATGLAIAAAPSYSRLAAAKELNPLRISM</sequence>
<feature type="non-terminal residue" evidence="1">
    <location>
        <position position="1"/>
    </location>
</feature>
<dbReference type="Proteomes" id="UP001642464">
    <property type="component" value="Unassembled WGS sequence"/>
</dbReference>
<gene>
    <name evidence="1" type="ORF">SCF082_LOCUS14991</name>
</gene>
<feature type="non-terminal residue" evidence="1">
    <location>
        <position position="253"/>
    </location>
</feature>
<evidence type="ECO:0000313" key="2">
    <source>
        <dbReference type="Proteomes" id="UP001642464"/>
    </source>
</evidence>
<dbReference type="EMBL" id="CAXAMM010009535">
    <property type="protein sequence ID" value="CAK9020649.1"/>
    <property type="molecule type" value="Genomic_DNA"/>
</dbReference>
<accession>A0ABP0K3B8</accession>
<proteinExistence type="predicted"/>
<organism evidence="1 2">
    <name type="scientific">Durusdinium trenchii</name>
    <dbReference type="NCBI Taxonomy" id="1381693"/>
    <lineage>
        <taxon>Eukaryota</taxon>
        <taxon>Sar</taxon>
        <taxon>Alveolata</taxon>
        <taxon>Dinophyceae</taxon>
        <taxon>Suessiales</taxon>
        <taxon>Symbiodiniaceae</taxon>
        <taxon>Durusdinium</taxon>
    </lineage>
</organism>
<evidence type="ECO:0000313" key="1">
    <source>
        <dbReference type="EMBL" id="CAK9020649.1"/>
    </source>
</evidence>
<comment type="caution">
    <text evidence="1">The sequence shown here is derived from an EMBL/GenBank/DDBJ whole genome shotgun (WGS) entry which is preliminary data.</text>
</comment>
<protein>
    <submittedName>
        <fullName evidence="1">Uncharacterized protein</fullName>
    </submittedName>
</protein>